<proteinExistence type="predicted"/>
<keyword evidence="2" id="KW-1185">Reference proteome</keyword>
<protein>
    <submittedName>
        <fullName evidence="1">Uncharacterized protein</fullName>
    </submittedName>
</protein>
<evidence type="ECO:0000313" key="2">
    <source>
        <dbReference type="Proteomes" id="UP000799778"/>
    </source>
</evidence>
<gene>
    <name evidence="1" type="ORF">BU24DRAFT_406942</name>
</gene>
<dbReference type="Proteomes" id="UP000799778">
    <property type="component" value="Unassembled WGS sequence"/>
</dbReference>
<dbReference type="RefSeq" id="XP_033385181.1">
    <property type="nucleotide sequence ID" value="XM_033525785.1"/>
</dbReference>
<accession>A0A6A5XUG2</accession>
<dbReference type="GeneID" id="54283182"/>
<sequence length="188" mass="20675">MTYLPRCLEIPSSSLAHERKPSVSLSSRELEGEGVRRRDKEFFHPALCVGNNTRLFPESSWDSRKARMDQPAAAATVQVDSCQSILNACLPLPFAQCRVLQNEQNDPTWEASIQEGPCTARGLAPDHVEWIETQKALASTLFRGGRQRCGLWLSPALPCAASASTVYTDFLVDPESVSLVDARNAPTC</sequence>
<dbReference type="EMBL" id="ML978068">
    <property type="protein sequence ID" value="KAF2016842.1"/>
    <property type="molecule type" value="Genomic_DNA"/>
</dbReference>
<reference evidence="1" key="1">
    <citation type="journal article" date="2020" name="Stud. Mycol.">
        <title>101 Dothideomycetes genomes: a test case for predicting lifestyles and emergence of pathogens.</title>
        <authorList>
            <person name="Haridas S."/>
            <person name="Albert R."/>
            <person name="Binder M."/>
            <person name="Bloem J."/>
            <person name="Labutti K."/>
            <person name="Salamov A."/>
            <person name="Andreopoulos B."/>
            <person name="Baker S."/>
            <person name="Barry K."/>
            <person name="Bills G."/>
            <person name="Bluhm B."/>
            <person name="Cannon C."/>
            <person name="Castanera R."/>
            <person name="Culley D."/>
            <person name="Daum C."/>
            <person name="Ezra D."/>
            <person name="Gonzalez J."/>
            <person name="Henrissat B."/>
            <person name="Kuo A."/>
            <person name="Liang C."/>
            <person name="Lipzen A."/>
            <person name="Lutzoni F."/>
            <person name="Magnuson J."/>
            <person name="Mondo S."/>
            <person name="Nolan M."/>
            <person name="Ohm R."/>
            <person name="Pangilinan J."/>
            <person name="Park H.-J."/>
            <person name="Ramirez L."/>
            <person name="Alfaro M."/>
            <person name="Sun H."/>
            <person name="Tritt A."/>
            <person name="Yoshinaga Y."/>
            <person name="Zwiers L.-H."/>
            <person name="Turgeon B."/>
            <person name="Goodwin S."/>
            <person name="Spatafora J."/>
            <person name="Crous P."/>
            <person name="Grigoriev I."/>
        </authorList>
    </citation>
    <scope>NUCLEOTIDE SEQUENCE</scope>
    <source>
        <strain evidence="1">CBS 175.79</strain>
    </source>
</reference>
<dbReference type="AlphaFoldDB" id="A0A6A5XUG2"/>
<evidence type="ECO:0000313" key="1">
    <source>
        <dbReference type="EMBL" id="KAF2016842.1"/>
    </source>
</evidence>
<organism evidence="1 2">
    <name type="scientific">Aaosphaeria arxii CBS 175.79</name>
    <dbReference type="NCBI Taxonomy" id="1450172"/>
    <lineage>
        <taxon>Eukaryota</taxon>
        <taxon>Fungi</taxon>
        <taxon>Dikarya</taxon>
        <taxon>Ascomycota</taxon>
        <taxon>Pezizomycotina</taxon>
        <taxon>Dothideomycetes</taxon>
        <taxon>Pleosporomycetidae</taxon>
        <taxon>Pleosporales</taxon>
        <taxon>Pleosporales incertae sedis</taxon>
        <taxon>Aaosphaeria</taxon>
    </lineage>
</organism>
<name>A0A6A5XUG2_9PLEO</name>